<accession>A0A0U4BTE9</accession>
<dbReference type="EMBL" id="CP013909">
    <property type="protein sequence ID" value="ALW86922.1"/>
    <property type="molecule type" value="Genomic_DNA"/>
</dbReference>
<dbReference type="STRING" id="1411621.AUC43_18655"/>
<gene>
    <name evidence="3" type="ORF">AUC43_18655</name>
</gene>
<keyword evidence="1" id="KW-0732">Signal</keyword>
<dbReference type="AlphaFoldDB" id="A0A0U4BTE9"/>
<sequence length="258" mass="27302">MKPFSVSVLLVSLPLATAVFAGCGSKTSDPAAGTTGSIAIEMEPVVGTTPLTLNAQSYTKADGQTFTVSKFKFLVSNLKLTKADGSSYAVPDSYYLIDAATAGSSHFVVDKVPVGDYTGMSFVLGVDAAHNNAAFQSGPLNHSNDLYWEWSQEYVFLKMAGTSPQASTGRSLTFDIGGANCARTITLAFHGSTLPVKDGHVPEVHMYANVRAMFESSTPAKNVNFGTTYSVESGSTWAPIVADNYAAGMFTVEHIHNN</sequence>
<evidence type="ECO:0000256" key="1">
    <source>
        <dbReference type="SAM" id="SignalP"/>
    </source>
</evidence>
<organism evidence="3 4">
    <name type="scientific">Hymenobacter sedentarius</name>
    <dbReference type="NCBI Taxonomy" id="1411621"/>
    <lineage>
        <taxon>Bacteria</taxon>
        <taxon>Pseudomonadati</taxon>
        <taxon>Bacteroidota</taxon>
        <taxon>Cytophagia</taxon>
        <taxon>Cytophagales</taxon>
        <taxon>Hymenobacteraceae</taxon>
        <taxon>Hymenobacter</taxon>
    </lineage>
</organism>
<protein>
    <recommendedName>
        <fullName evidence="2">Copper-binding protein MbnP-like domain-containing protein</fullName>
    </recommendedName>
</protein>
<reference evidence="3 4" key="1">
    <citation type="submission" date="2015-12" db="EMBL/GenBank/DDBJ databases">
        <authorList>
            <person name="Shamseldin A."/>
            <person name="Moawad H."/>
            <person name="Abd El-Rahim W.M."/>
            <person name="Sadowsky M.J."/>
        </authorList>
    </citation>
    <scope>NUCLEOTIDE SEQUENCE [LARGE SCALE GENOMIC DNA]</scope>
    <source>
        <strain evidence="3 4">DG5B</strain>
    </source>
</reference>
<dbReference type="Pfam" id="PF20243">
    <property type="entry name" value="MbnP"/>
    <property type="match status" value="1"/>
</dbReference>
<name>A0A0U4BTE9_9BACT</name>
<dbReference type="RefSeq" id="WP_068197300.1">
    <property type="nucleotide sequence ID" value="NZ_CP013909.1"/>
</dbReference>
<feature type="domain" description="Copper-binding protein MbnP-like" evidence="2">
    <location>
        <begin position="35"/>
        <end position="222"/>
    </location>
</feature>
<keyword evidence="4" id="KW-1185">Reference proteome</keyword>
<evidence type="ECO:0000313" key="3">
    <source>
        <dbReference type="EMBL" id="ALW86922.1"/>
    </source>
</evidence>
<evidence type="ECO:0000313" key="4">
    <source>
        <dbReference type="Proteomes" id="UP000059542"/>
    </source>
</evidence>
<dbReference type="InterPro" id="IPR046863">
    <property type="entry name" value="MbnP-like_dom"/>
</dbReference>
<dbReference type="Proteomes" id="UP000059542">
    <property type="component" value="Chromosome"/>
</dbReference>
<dbReference type="OrthoDB" id="1422031at2"/>
<feature type="chain" id="PRO_5006847288" description="Copper-binding protein MbnP-like domain-containing protein" evidence="1">
    <location>
        <begin position="22"/>
        <end position="258"/>
    </location>
</feature>
<evidence type="ECO:0000259" key="2">
    <source>
        <dbReference type="Pfam" id="PF20243"/>
    </source>
</evidence>
<dbReference type="KEGG" id="hyg:AUC43_18655"/>
<feature type="signal peptide" evidence="1">
    <location>
        <begin position="1"/>
        <end position="21"/>
    </location>
</feature>
<dbReference type="PROSITE" id="PS51257">
    <property type="entry name" value="PROKAR_LIPOPROTEIN"/>
    <property type="match status" value="1"/>
</dbReference>
<proteinExistence type="predicted"/>